<dbReference type="Proteomes" id="UP000749646">
    <property type="component" value="Unassembled WGS sequence"/>
</dbReference>
<dbReference type="InterPro" id="IPR036249">
    <property type="entry name" value="Thioredoxin-like_sf"/>
</dbReference>
<evidence type="ECO:0000313" key="1">
    <source>
        <dbReference type="EMBL" id="KAF9983233.1"/>
    </source>
</evidence>
<dbReference type="Gene3D" id="3.40.30.10">
    <property type="entry name" value="Glutaredoxin"/>
    <property type="match status" value="1"/>
</dbReference>
<organism evidence="1 2">
    <name type="scientific">Modicella reniformis</name>
    <dbReference type="NCBI Taxonomy" id="1440133"/>
    <lineage>
        <taxon>Eukaryota</taxon>
        <taxon>Fungi</taxon>
        <taxon>Fungi incertae sedis</taxon>
        <taxon>Mucoromycota</taxon>
        <taxon>Mortierellomycotina</taxon>
        <taxon>Mortierellomycetes</taxon>
        <taxon>Mortierellales</taxon>
        <taxon>Mortierellaceae</taxon>
        <taxon>Modicella</taxon>
    </lineage>
</organism>
<protein>
    <recommendedName>
        <fullName evidence="3">Arsenate reductase</fullName>
    </recommendedName>
</protein>
<dbReference type="InterPro" id="IPR012882">
    <property type="entry name" value="Fmp46"/>
</dbReference>
<sequence length="115" mass="12735">MAGSLTIYHNPSCSKSREAKNYLDQEATTKGFQLEVIEYLKDSPSPEQIKQILGFLVEGKGDGEDEQAVYGKFLRNNSGVSTTQEVLESLGEHCANMQRPIVVNWAANKAVVCRK</sequence>
<comment type="caution">
    <text evidence="1">The sequence shown here is derived from an EMBL/GenBank/DDBJ whole genome shotgun (WGS) entry which is preliminary data.</text>
</comment>
<accession>A0A9P6M9T8</accession>
<dbReference type="PANTHER" id="PTHR30041">
    <property type="entry name" value="ARSENATE REDUCTASE"/>
    <property type="match status" value="1"/>
</dbReference>
<dbReference type="AlphaFoldDB" id="A0A9P6M9T8"/>
<evidence type="ECO:0008006" key="3">
    <source>
        <dbReference type="Google" id="ProtNLM"/>
    </source>
</evidence>
<name>A0A9P6M9T8_9FUNG</name>
<dbReference type="SUPFAM" id="SSF52833">
    <property type="entry name" value="Thioredoxin-like"/>
    <property type="match status" value="1"/>
</dbReference>
<keyword evidence="2" id="KW-1185">Reference proteome</keyword>
<proteinExistence type="predicted"/>
<reference evidence="1" key="1">
    <citation type="journal article" date="2020" name="Fungal Divers.">
        <title>Resolving the Mortierellaceae phylogeny through synthesis of multi-gene phylogenetics and phylogenomics.</title>
        <authorList>
            <person name="Vandepol N."/>
            <person name="Liber J."/>
            <person name="Desiro A."/>
            <person name="Na H."/>
            <person name="Kennedy M."/>
            <person name="Barry K."/>
            <person name="Grigoriev I.V."/>
            <person name="Miller A.N."/>
            <person name="O'Donnell K."/>
            <person name="Stajich J.E."/>
            <person name="Bonito G."/>
        </authorList>
    </citation>
    <scope>NUCLEOTIDE SEQUENCE</scope>
    <source>
        <strain evidence="1">MES-2147</strain>
    </source>
</reference>
<dbReference type="EMBL" id="JAAAHW010003499">
    <property type="protein sequence ID" value="KAF9983233.1"/>
    <property type="molecule type" value="Genomic_DNA"/>
</dbReference>
<dbReference type="InterPro" id="IPR006660">
    <property type="entry name" value="Arsenate_reductase-like"/>
</dbReference>
<dbReference type="PANTHER" id="PTHR30041:SF4">
    <property type="entry name" value="ARSENATE REDUCTASE"/>
    <property type="match status" value="1"/>
</dbReference>
<dbReference type="Pfam" id="PF07955">
    <property type="entry name" value="DUF1687"/>
    <property type="match status" value="1"/>
</dbReference>
<dbReference type="PROSITE" id="PS51353">
    <property type="entry name" value="ARSC"/>
    <property type="match status" value="1"/>
</dbReference>
<dbReference type="GO" id="GO:0016491">
    <property type="term" value="F:oxidoreductase activity"/>
    <property type="evidence" value="ECO:0007669"/>
    <property type="project" value="InterPro"/>
</dbReference>
<evidence type="ECO:0000313" key="2">
    <source>
        <dbReference type="Proteomes" id="UP000749646"/>
    </source>
</evidence>
<dbReference type="GO" id="GO:0005739">
    <property type="term" value="C:mitochondrion"/>
    <property type="evidence" value="ECO:0007669"/>
    <property type="project" value="InterPro"/>
</dbReference>
<gene>
    <name evidence="1" type="ORF">BGZ65_002021</name>
</gene>
<dbReference type="OrthoDB" id="59229at2759"/>